<feature type="region of interest" description="Disordered" evidence="1">
    <location>
        <begin position="1"/>
        <end position="28"/>
    </location>
</feature>
<comment type="caution">
    <text evidence="2">The sequence shown here is derived from an EMBL/GenBank/DDBJ whole genome shotgun (WGS) entry which is preliminary data.</text>
</comment>
<proteinExistence type="predicted"/>
<dbReference type="AlphaFoldDB" id="A0A8H5D5P2"/>
<feature type="compositionally biased region" description="Polar residues" evidence="1">
    <location>
        <begin position="13"/>
        <end position="28"/>
    </location>
</feature>
<name>A0A8H5D5P2_9AGAR</name>
<evidence type="ECO:0000256" key="1">
    <source>
        <dbReference type="SAM" id="MobiDB-lite"/>
    </source>
</evidence>
<dbReference type="EMBL" id="JAACJO010000010">
    <property type="protein sequence ID" value="KAF5353198.1"/>
    <property type="molecule type" value="Genomic_DNA"/>
</dbReference>
<keyword evidence="3" id="KW-1185">Reference proteome</keyword>
<gene>
    <name evidence="2" type="ORF">D9756_007786</name>
</gene>
<sequence length="213" mass="22910">MTEWRHPKAFPPSASNSTTNLPSRSVSAASTLNLPRPSFSTASTPAAVAASLTSPAHTGTQTSGSGILTSLRSLRDFYSLSIAVASRLTTPAARAMYRPIPPGGRLALASNPLGGRRMSHASAKRRRIETESFHCQIEALMTPVLSIGRNHSQTSSWTFPRKGRTVLLVVERRCRRFRRSASLSRLEGAINPDKPLLVLVDSSSSSTEEVGLT</sequence>
<reference evidence="2 3" key="1">
    <citation type="journal article" date="2020" name="ISME J.">
        <title>Uncovering the hidden diversity of litter-decomposition mechanisms in mushroom-forming fungi.</title>
        <authorList>
            <person name="Floudas D."/>
            <person name="Bentzer J."/>
            <person name="Ahren D."/>
            <person name="Johansson T."/>
            <person name="Persson P."/>
            <person name="Tunlid A."/>
        </authorList>
    </citation>
    <scope>NUCLEOTIDE SEQUENCE [LARGE SCALE GENOMIC DNA]</scope>
    <source>
        <strain evidence="2 3">CBS 146.42</strain>
    </source>
</reference>
<evidence type="ECO:0000313" key="2">
    <source>
        <dbReference type="EMBL" id="KAF5353198.1"/>
    </source>
</evidence>
<accession>A0A8H5D5P2</accession>
<protein>
    <submittedName>
        <fullName evidence="2">Uncharacterized protein</fullName>
    </submittedName>
</protein>
<dbReference type="Proteomes" id="UP000559027">
    <property type="component" value="Unassembled WGS sequence"/>
</dbReference>
<evidence type="ECO:0000313" key="3">
    <source>
        <dbReference type="Proteomes" id="UP000559027"/>
    </source>
</evidence>
<organism evidence="2 3">
    <name type="scientific">Leucocoprinus leucothites</name>
    <dbReference type="NCBI Taxonomy" id="201217"/>
    <lineage>
        <taxon>Eukaryota</taxon>
        <taxon>Fungi</taxon>
        <taxon>Dikarya</taxon>
        <taxon>Basidiomycota</taxon>
        <taxon>Agaricomycotina</taxon>
        <taxon>Agaricomycetes</taxon>
        <taxon>Agaricomycetidae</taxon>
        <taxon>Agaricales</taxon>
        <taxon>Agaricineae</taxon>
        <taxon>Agaricaceae</taxon>
        <taxon>Leucocoprinus</taxon>
    </lineage>
</organism>